<accession>A0A6S6TJQ9</accession>
<name>A0A6S6TJQ9_9GAMM</name>
<sequence>MNSPRPTLPTPSDNERTPLIDSLLEFIQWQMERMADLEDEIQSLKKETKKPRFKSSDMDKETEKGDAGHTTDKGPPPEKKPRVRRKKKATLPVHDEQIIKPEVIPTGSRFKGYRDVIVQDLIITPHNRRYRLAQYVTPEGTYVTGQLPNGIRGGHWGSTLHSYILYQYHHQHVTQPLLLEQLHDFGVDISSGQLSNMLTEKLEGFHDEKDAILQAGLQQARYIHTDDTGARHAGETGYCTHIGNELFAWFKSTESKSRINFLELLHQEKQPLCLVNAGALDYMARQKLPLYVLARLETADFGGGDKATLLEWLVKQDITGSRHQKIITEGALIGGLLSRGIPTDIAVISDDAGQFNVFDHALCWIHTERLIHRLIPLNDQHKAAVEWVRSQVWAIYRDLKAYKKSPDDQQKKRIRDDFRYLFQTRTTYETLNQLLKRIGKNEHELLRVLDRPELPLHNNLSERDIRDYVKKRKISGSTRSENGRRCRDTFASLKKTCRKHRLSFWAFLKDRTSGHNIIPPMAELIRKAACGL</sequence>
<reference evidence="3" key="1">
    <citation type="submission" date="2020-01" db="EMBL/GenBank/DDBJ databases">
        <authorList>
            <person name="Meier V. D."/>
            <person name="Meier V D."/>
        </authorList>
    </citation>
    <scope>NUCLEOTIDE SEQUENCE</scope>
    <source>
        <strain evidence="3">HLG_WM_MAG_09</strain>
    </source>
</reference>
<proteinExistence type="predicted"/>
<evidence type="ECO:0000313" key="3">
    <source>
        <dbReference type="EMBL" id="CAA6819505.1"/>
    </source>
</evidence>
<feature type="domain" description="Transposase IS66 central" evidence="2">
    <location>
        <begin position="154"/>
        <end position="238"/>
    </location>
</feature>
<feature type="region of interest" description="Disordered" evidence="1">
    <location>
        <begin position="40"/>
        <end position="90"/>
    </location>
</feature>
<dbReference type="InterPro" id="IPR052344">
    <property type="entry name" value="Transposase-related"/>
</dbReference>
<dbReference type="InterPro" id="IPR004291">
    <property type="entry name" value="Transposase_IS66_central"/>
</dbReference>
<evidence type="ECO:0000259" key="2">
    <source>
        <dbReference type="Pfam" id="PF03050"/>
    </source>
</evidence>
<gene>
    <name evidence="3" type="ORF">HELGO_WM15326</name>
</gene>
<feature type="domain" description="Transposase IS66 central" evidence="2">
    <location>
        <begin position="358"/>
        <end position="483"/>
    </location>
</feature>
<feature type="compositionally biased region" description="Basic and acidic residues" evidence="1">
    <location>
        <begin position="54"/>
        <end position="80"/>
    </location>
</feature>
<evidence type="ECO:0000256" key="1">
    <source>
        <dbReference type="SAM" id="MobiDB-lite"/>
    </source>
</evidence>
<dbReference type="Pfam" id="PF03050">
    <property type="entry name" value="DDE_Tnp_IS66"/>
    <property type="match status" value="2"/>
</dbReference>
<dbReference type="AlphaFoldDB" id="A0A6S6TJQ9"/>
<dbReference type="EMBL" id="CACVAT010000330">
    <property type="protein sequence ID" value="CAA6819505.1"/>
    <property type="molecule type" value="Genomic_DNA"/>
</dbReference>
<dbReference type="PANTHER" id="PTHR33678:SF2">
    <property type="match status" value="1"/>
</dbReference>
<organism evidence="3">
    <name type="scientific">uncultured Thiotrichaceae bacterium</name>
    <dbReference type="NCBI Taxonomy" id="298394"/>
    <lineage>
        <taxon>Bacteria</taxon>
        <taxon>Pseudomonadati</taxon>
        <taxon>Pseudomonadota</taxon>
        <taxon>Gammaproteobacteria</taxon>
        <taxon>Thiotrichales</taxon>
        <taxon>Thiotrichaceae</taxon>
        <taxon>environmental samples</taxon>
    </lineage>
</organism>
<dbReference type="PANTHER" id="PTHR33678">
    <property type="entry name" value="BLL1576 PROTEIN"/>
    <property type="match status" value="1"/>
</dbReference>
<protein>
    <submittedName>
        <fullName evidence="3">Mobile element protein</fullName>
    </submittedName>
</protein>